<evidence type="ECO:0000313" key="1">
    <source>
        <dbReference type="EMBL" id="CAD6333379.1"/>
    </source>
</evidence>
<keyword evidence="3" id="KW-1185">Reference proteome</keyword>
<dbReference type="Proteomes" id="UP000604825">
    <property type="component" value="Unassembled WGS sequence"/>
</dbReference>
<dbReference type="EMBL" id="CAJGYO010000017">
    <property type="protein sequence ID" value="CAD6333379.1"/>
    <property type="molecule type" value="Genomic_DNA"/>
</dbReference>
<sequence>MEGTLVVAWRRLRGQAVAQERAAMARRIEAALQEAKMALSGDEARLQDVQRLLRRRQQCMVAQVAALYPVRVFYDQAQHAENRCQSESITRTPLLKNNV</sequence>
<organism evidence="2 3">
    <name type="scientific">Miscanthus lutarioriparius</name>
    <dbReference type="NCBI Taxonomy" id="422564"/>
    <lineage>
        <taxon>Eukaryota</taxon>
        <taxon>Viridiplantae</taxon>
        <taxon>Streptophyta</taxon>
        <taxon>Embryophyta</taxon>
        <taxon>Tracheophyta</taxon>
        <taxon>Spermatophyta</taxon>
        <taxon>Magnoliopsida</taxon>
        <taxon>Liliopsida</taxon>
        <taxon>Poales</taxon>
        <taxon>Poaceae</taxon>
        <taxon>PACMAD clade</taxon>
        <taxon>Panicoideae</taxon>
        <taxon>Andropogonodae</taxon>
        <taxon>Andropogoneae</taxon>
        <taxon>Saccharinae</taxon>
        <taxon>Miscanthus</taxon>
    </lineage>
</organism>
<dbReference type="EMBL" id="CAJGYO010000017">
    <property type="protein sequence ID" value="CAD6333427.1"/>
    <property type="molecule type" value="Genomic_DNA"/>
</dbReference>
<reference evidence="2" key="1">
    <citation type="submission" date="2020-10" db="EMBL/GenBank/DDBJ databases">
        <authorList>
            <person name="Han B."/>
            <person name="Lu T."/>
            <person name="Zhao Q."/>
            <person name="Huang X."/>
            <person name="Zhao Y."/>
        </authorList>
    </citation>
    <scope>NUCLEOTIDE SEQUENCE</scope>
</reference>
<name>A0A811RU71_9POAL</name>
<evidence type="ECO:0000313" key="2">
    <source>
        <dbReference type="EMBL" id="CAD6333427.1"/>
    </source>
</evidence>
<accession>A0A811RU71</accession>
<protein>
    <submittedName>
        <fullName evidence="2">Uncharacterized protein</fullName>
    </submittedName>
</protein>
<gene>
    <name evidence="1" type="ORF">NCGR_LOCUS57477</name>
    <name evidence="2" type="ORF">NCGR_LOCUS57525</name>
</gene>
<proteinExistence type="predicted"/>
<evidence type="ECO:0000313" key="3">
    <source>
        <dbReference type="Proteomes" id="UP000604825"/>
    </source>
</evidence>
<dbReference type="AlphaFoldDB" id="A0A811RU71"/>
<comment type="caution">
    <text evidence="2">The sequence shown here is derived from an EMBL/GenBank/DDBJ whole genome shotgun (WGS) entry which is preliminary data.</text>
</comment>